<feature type="region of interest" description="Disordered" evidence="1">
    <location>
        <begin position="242"/>
        <end position="277"/>
    </location>
</feature>
<dbReference type="EMBL" id="JAUEPN010000013">
    <property type="protein sequence ID" value="KAK3290547.1"/>
    <property type="molecule type" value="Genomic_DNA"/>
</dbReference>
<gene>
    <name evidence="2" type="ORF">B0H64DRAFT_447269</name>
</gene>
<protein>
    <submittedName>
        <fullName evidence="2">Uncharacterized protein</fullName>
    </submittedName>
</protein>
<sequence length="439" mass="48724">MASYKTNIPASELESFGTQCTFGAEPLAHSGRDDGRTTAQAGPHESPRLDIRQLLNNKDHTWSGIVRDYDDCQELMKQYKTLNDKEGTTDVEVSNDFPEDKQAQKELARQLFEAILEVDPDTSDHMHSQRVQELSNLEVELLSWELLFAIHRAQDGIVGWAKWSPKASQRYQKCGNFQERFALVKEACQKSKSVVHAMLSAPFITRMTAAPTHECKLKSANKMINARKGFMLKGYQHMMAEKNQKSNHDPPASSKRKRGVSGKDEEGQARSQATNYKRHKVEIPRKPATRTVVSSIPGGALSRIPSVPTPLVKEETKKGSLVPREYSTLGLAKESVAGLDQPVASLDHRMPPSGGVDAEYPVPQPNSMASPYPSLAMPLPLPIWEPTETSFSPPPQEMAVGSDTGTEASMVAGSFENLEFLNPWSDFARGDYGGQLWDW</sequence>
<comment type="caution">
    <text evidence="2">The sequence shown here is derived from an EMBL/GenBank/DDBJ whole genome shotgun (WGS) entry which is preliminary data.</text>
</comment>
<proteinExistence type="predicted"/>
<evidence type="ECO:0000256" key="1">
    <source>
        <dbReference type="SAM" id="MobiDB-lite"/>
    </source>
</evidence>
<feature type="region of interest" description="Disordered" evidence="1">
    <location>
        <begin position="23"/>
        <end position="47"/>
    </location>
</feature>
<dbReference type="GeneID" id="87843932"/>
<name>A0AAE0H621_9PEZI</name>
<accession>A0AAE0H621</accession>
<dbReference type="AlphaFoldDB" id="A0AAE0H621"/>
<organism evidence="2 3">
    <name type="scientific">Chaetomium fimeti</name>
    <dbReference type="NCBI Taxonomy" id="1854472"/>
    <lineage>
        <taxon>Eukaryota</taxon>
        <taxon>Fungi</taxon>
        <taxon>Dikarya</taxon>
        <taxon>Ascomycota</taxon>
        <taxon>Pezizomycotina</taxon>
        <taxon>Sordariomycetes</taxon>
        <taxon>Sordariomycetidae</taxon>
        <taxon>Sordariales</taxon>
        <taxon>Chaetomiaceae</taxon>
        <taxon>Chaetomium</taxon>
    </lineage>
</organism>
<keyword evidence="3" id="KW-1185">Reference proteome</keyword>
<evidence type="ECO:0000313" key="3">
    <source>
        <dbReference type="Proteomes" id="UP001278766"/>
    </source>
</evidence>
<reference evidence="2" key="1">
    <citation type="journal article" date="2023" name="Mol. Phylogenet. Evol.">
        <title>Genome-scale phylogeny and comparative genomics of the fungal order Sordariales.</title>
        <authorList>
            <person name="Hensen N."/>
            <person name="Bonometti L."/>
            <person name="Westerberg I."/>
            <person name="Brannstrom I.O."/>
            <person name="Guillou S."/>
            <person name="Cros-Aarteil S."/>
            <person name="Calhoun S."/>
            <person name="Haridas S."/>
            <person name="Kuo A."/>
            <person name="Mondo S."/>
            <person name="Pangilinan J."/>
            <person name="Riley R."/>
            <person name="LaButti K."/>
            <person name="Andreopoulos B."/>
            <person name="Lipzen A."/>
            <person name="Chen C."/>
            <person name="Yan M."/>
            <person name="Daum C."/>
            <person name="Ng V."/>
            <person name="Clum A."/>
            <person name="Steindorff A."/>
            <person name="Ohm R.A."/>
            <person name="Martin F."/>
            <person name="Silar P."/>
            <person name="Natvig D.O."/>
            <person name="Lalanne C."/>
            <person name="Gautier V."/>
            <person name="Ament-Velasquez S.L."/>
            <person name="Kruys A."/>
            <person name="Hutchinson M.I."/>
            <person name="Powell A.J."/>
            <person name="Barry K."/>
            <person name="Miller A.N."/>
            <person name="Grigoriev I.V."/>
            <person name="Debuchy R."/>
            <person name="Gladieux P."/>
            <person name="Hiltunen Thoren M."/>
            <person name="Johannesson H."/>
        </authorList>
    </citation>
    <scope>NUCLEOTIDE SEQUENCE</scope>
    <source>
        <strain evidence="2">CBS 168.71</strain>
    </source>
</reference>
<dbReference type="Proteomes" id="UP001278766">
    <property type="component" value="Unassembled WGS sequence"/>
</dbReference>
<evidence type="ECO:0000313" key="2">
    <source>
        <dbReference type="EMBL" id="KAK3290547.1"/>
    </source>
</evidence>
<reference evidence="2" key="2">
    <citation type="submission" date="2023-06" db="EMBL/GenBank/DDBJ databases">
        <authorList>
            <consortium name="Lawrence Berkeley National Laboratory"/>
            <person name="Haridas S."/>
            <person name="Hensen N."/>
            <person name="Bonometti L."/>
            <person name="Westerberg I."/>
            <person name="Brannstrom I.O."/>
            <person name="Guillou S."/>
            <person name="Cros-Aarteil S."/>
            <person name="Calhoun S."/>
            <person name="Kuo A."/>
            <person name="Mondo S."/>
            <person name="Pangilinan J."/>
            <person name="Riley R."/>
            <person name="Labutti K."/>
            <person name="Andreopoulos B."/>
            <person name="Lipzen A."/>
            <person name="Chen C."/>
            <person name="Yanf M."/>
            <person name="Daum C."/>
            <person name="Ng V."/>
            <person name="Clum A."/>
            <person name="Steindorff A."/>
            <person name="Ohm R."/>
            <person name="Martin F."/>
            <person name="Silar P."/>
            <person name="Natvig D."/>
            <person name="Lalanne C."/>
            <person name="Gautier V."/>
            <person name="Ament-Velasquez S.L."/>
            <person name="Kruys A."/>
            <person name="Hutchinson M.I."/>
            <person name="Powell A.J."/>
            <person name="Barry K."/>
            <person name="Miller A.N."/>
            <person name="Grigoriev I.V."/>
            <person name="Debuchy R."/>
            <person name="Gladieux P."/>
            <person name="Thoren M.H."/>
            <person name="Johannesson H."/>
        </authorList>
    </citation>
    <scope>NUCLEOTIDE SEQUENCE</scope>
    <source>
        <strain evidence="2">CBS 168.71</strain>
    </source>
</reference>
<dbReference type="RefSeq" id="XP_062654061.1">
    <property type="nucleotide sequence ID" value="XM_062806984.1"/>
</dbReference>